<evidence type="ECO:0000259" key="12">
    <source>
        <dbReference type="Pfam" id="PF01571"/>
    </source>
</evidence>
<dbReference type="SUPFAM" id="SSF101790">
    <property type="entry name" value="Aminomethyltransferase beta-barrel domain"/>
    <property type="match status" value="1"/>
</dbReference>
<dbReference type="Ensembl" id="ENSSSUT00005033952.1">
    <property type="protein sequence ID" value="ENSSSUP00005029749.1"/>
    <property type="gene ID" value="ENSSSUG00005018435.1"/>
</dbReference>
<name>A0A673UYQ1_SURSU</name>
<reference evidence="13 14" key="1">
    <citation type="submission" date="2019-05" db="EMBL/GenBank/DDBJ databases">
        <title>A Chromosome-scale Meerkat (S. suricatta) Genome Assembly.</title>
        <authorList>
            <person name="Dudchenko O."/>
            <person name="Lieberman Aiden E."/>
            <person name="Tung J."/>
            <person name="Barreiro L.B."/>
            <person name="Clutton-Brock T.H."/>
        </authorList>
    </citation>
    <scope>NUCLEOTIDE SEQUENCE [LARGE SCALE GENOMIC DNA]</scope>
</reference>
<evidence type="ECO:0000256" key="5">
    <source>
        <dbReference type="ARBA" id="ARBA00022576"/>
    </source>
</evidence>
<dbReference type="PANTHER" id="PTHR43757">
    <property type="entry name" value="AMINOMETHYLTRANSFERASE"/>
    <property type="match status" value="1"/>
</dbReference>
<dbReference type="Gene3D" id="3.30.70.1400">
    <property type="entry name" value="Aminomethyltransferase beta-barrel domains"/>
    <property type="match status" value="1"/>
</dbReference>
<reference evidence="13" key="2">
    <citation type="submission" date="2025-08" db="UniProtKB">
        <authorList>
            <consortium name="Ensembl"/>
        </authorList>
    </citation>
    <scope>IDENTIFICATION</scope>
</reference>
<dbReference type="Proteomes" id="UP000472268">
    <property type="component" value="Chromosome 12"/>
</dbReference>
<evidence type="ECO:0000256" key="7">
    <source>
        <dbReference type="ARBA" id="ARBA00022946"/>
    </source>
</evidence>
<organism evidence="13 14">
    <name type="scientific">Suricata suricatta</name>
    <name type="common">Meerkat</name>
    <dbReference type="NCBI Taxonomy" id="37032"/>
    <lineage>
        <taxon>Eukaryota</taxon>
        <taxon>Metazoa</taxon>
        <taxon>Chordata</taxon>
        <taxon>Craniata</taxon>
        <taxon>Vertebrata</taxon>
        <taxon>Euteleostomi</taxon>
        <taxon>Mammalia</taxon>
        <taxon>Eutheria</taxon>
        <taxon>Laurasiatheria</taxon>
        <taxon>Carnivora</taxon>
        <taxon>Feliformia</taxon>
        <taxon>Herpestidae</taxon>
        <taxon>Suricata</taxon>
    </lineage>
</organism>
<evidence type="ECO:0000313" key="14">
    <source>
        <dbReference type="Proteomes" id="UP000472268"/>
    </source>
</evidence>
<dbReference type="AlphaFoldDB" id="A0A673UYQ1"/>
<comment type="similarity">
    <text evidence="3 11">Belongs to the GcvT family.</text>
</comment>
<reference evidence="13" key="3">
    <citation type="submission" date="2025-09" db="UniProtKB">
        <authorList>
            <consortium name="Ensembl"/>
        </authorList>
    </citation>
    <scope>IDENTIFICATION</scope>
</reference>
<dbReference type="NCBIfam" id="TIGR00528">
    <property type="entry name" value="gcvT"/>
    <property type="match status" value="1"/>
</dbReference>
<dbReference type="GO" id="GO:0005739">
    <property type="term" value="C:mitochondrion"/>
    <property type="evidence" value="ECO:0007669"/>
    <property type="project" value="UniProtKB-SubCell"/>
</dbReference>
<dbReference type="SUPFAM" id="SSF103025">
    <property type="entry name" value="Folate-binding domain"/>
    <property type="match status" value="1"/>
</dbReference>
<dbReference type="InterPro" id="IPR028896">
    <property type="entry name" value="GcvT/YgfZ/DmdA"/>
</dbReference>
<keyword evidence="6 11" id="KW-0808">Transferase</keyword>
<dbReference type="Gene3D" id="4.10.1250.10">
    <property type="entry name" value="Aminomethyltransferase fragment"/>
    <property type="match status" value="1"/>
</dbReference>
<gene>
    <name evidence="13" type="primary">AMT</name>
</gene>
<protein>
    <recommendedName>
        <fullName evidence="11">Aminomethyltransferase</fullName>
        <ecNumber evidence="11">2.1.2.10</ecNumber>
    </recommendedName>
    <alternativeName>
        <fullName evidence="11">Glycine cleavage system T protein</fullName>
    </alternativeName>
</protein>
<keyword evidence="7 11" id="KW-0809">Transit peptide</keyword>
<dbReference type="GO" id="GO:0004047">
    <property type="term" value="F:aminomethyltransferase activity"/>
    <property type="evidence" value="ECO:0007669"/>
    <property type="project" value="UniProtKB-EC"/>
</dbReference>
<evidence type="ECO:0000256" key="6">
    <source>
        <dbReference type="ARBA" id="ARBA00022679"/>
    </source>
</evidence>
<comment type="subcellular location">
    <subcellularLocation>
        <location evidence="2 11">Mitochondrion</location>
    </subcellularLocation>
</comment>
<keyword evidence="14" id="KW-1185">Reference proteome</keyword>
<dbReference type="GO" id="GO:0005960">
    <property type="term" value="C:glycine cleavage complex"/>
    <property type="evidence" value="ECO:0007669"/>
    <property type="project" value="InterPro"/>
</dbReference>
<keyword evidence="8 11" id="KW-0496">Mitochondrion</keyword>
<comment type="subunit">
    <text evidence="4 11">The glycine cleavage system is composed of four proteins: P, T, L and H.</text>
</comment>
<evidence type="ECO:0000256" key="10">
    <source>
        <dbReference type="PIRSR" id="PIRSR006487-1"/>
    </source>
</evidence>
<dbReference type="InterPro" id="IPR029043">
    <property type="entry name" value="GcvT/YgfZ_C"/>
</dbReference>
<sequence length="351" mass="37962">MQRAVSMVAHLGLRLKVLPSALGRPLSCAKDVLRRTPLYDFHLAHGGKMVAFAGWSLPVQYRDSHVDSHLHTRRHCSLFDVSHMLQTKILGCDRVKLMESLVVGDIAELRPNQGMLSLFTNEAGGILDDLIVTSTSEGYLYVVSNAGCWDKDLALMQGKVRELQNMGSDVSLEVVDNALLALQGPTAAQVLQAGVADDLRKLPFMTSAVMEVFGVSGCRVTRCGYTGEDGVEISVPAAGAVHLATALLENPEVKLAGLAARDSLRLEAGLCLYGSDIDEHTTPVEGSLSWTLGTVTSGCPSPCLKKNVAMGYVPCEYSRPGTPLLVEVRRKQQMAVVSKMPFVTTNYYTLK</sequence>
<dbReference type="Gene3D" id="3.30.1360.120">
    <property type="entry name" value="Probable tRNA modification gtpase trme, domain 1"/>
    <property type="match status" value="2"/>
</dbReference>
<feature type="binding site" evidence="10">
    <location>
        <position position="232"/>
    </location>
    <ligand>
        <name>substrate</name>
    </ligand>
</feature>
<dbReference type="GO" id="GO:0006546">
    <property type="term" value="P:glycine catabolic process"/>
    <property type="evidence" value="ECO:0007669"/>
    <property type="project" value="InterPro"/>
</dbReference>
<evidence type="ECO:0000256" key="11">
    <source>
        <dbReference type="RuleBase" id="RU003981"/>
    </source>
</evidence>
<dbReference type="EC" id="2.1.2.10" evidence="11"/>
<dbReference type="FunFam" id="3.30.1360.120:FF:000014">
    <property type="entry name" value="Aminomethyltransferase"/>
    <property type="match status" value="1"/>
</dbReference>
<comment type="function">
    <text evidence="1 11">The glycine cleavage system catalyzes the degradation of glycine.</text>
</comment>
<evidence type="ECO:0000256" key="3">
    <source>
        <dbReference type="ARBA" id="ARBA00008609"/>
    </source>
</evidence>
<evidence type="ECO:0000313" key="13">
    <source>
        <dbReference type="Ensembl" id="ENSSSUP00005029749.1"/>
    </source>
</evidence>
<dbReference type="PANTHER" id="PTHR43757:SF16">
    <property type="entry name" value="AMINOMETHYLTRANSFERASE, MITOCHONDRIAL"/>
    <property type="match status" value="1"/>
</dbReference>
<dbReference type="InterPro" id="IPR006223">
    <property type="entry name" value="GcvT"/>
</dbReference>
<comment type="catalytic activity">
    <reaction evidence="9 11">
        <text>N(6)-[(R)-S(8)-aminomethyldihydrolipoyl]-L-lysyl-[protein] + (6S)-5,6,7,8-tetrahydrofolate = N(6)-[(R)-dihydrolipoyl]-L-lysyl-[protein] + (6R)-5,10-methylene-5,6,7,8-tetrahydrofolate + NH4(+)</text>
        <dbReference type="Rhea" id="RHEA:16945"/>
        <dbReference type="Rhea" id="RHEA-COMP:10475"/>
        <dbReference type="Rhea" id="RHEA-COMP:10492"/>
        <dbReference type="ChEBI" id="CHEBI:15636"/>
        <dbReference type="ChEBI" id="CHEBI:28938"/>
        <dbReference type="ChEBI" id="CHEBI:57453"/>
        <dbReference type="ChEBI" id="CHEBI:83100"/>
        <dbReference type="ChEBI" id="CHEBI:83143"/>
        <dbReference type="EC" id="2.1.2.10"/>
    </reaction>
</comment>
<evidence type="ECO:0000256" key="9">
    <source>
        <dbReference type="ARBA" id="ARBA00047665"/>
    </source>
</evidence>
<evidence type="ECO:0000256" key="1">
    <source>
        <dbReference type="ARBA" id="ARBA00003631"/>
    </source>
</evidence>
<dbReference type="Pfam" id="PF01571">
    <property type="entry name" value="GCV_T"/>
    <property type="match status" value="1"/>
</dbReference>
<keyword evidence="5 11" id="KW-0032">Aminotransferase</keyword>
<evidence type="ECO:0000256" key="8">
    <source>
        <dbReference type="ARBA" id="ARBA00023128"/>
    </source>
</evidence>
<proteinExistence type="inferred from homology"/>
<dbReference type="InterPro" id="IPR006222">
    <property type="entry name" value="GCVT_N"/>
</dbReference>
<accession>A0A673UYQ1</accession>
<dbReference type="PIRSF" id="PIRSF006487">
    <property type="entry name" value="GcvT"/>
    <property type="match status" value="1"/>
</dbReference>
<dbReference type="GO" id="GO:0008483">
    <property type="term" value="F:transaminase activity"/>
    <property type="evidence" value="ECO:0007669"/>
    <property type="project" value="UniProtKB-KW"/>
</dbReference>
<evidence type="ECO:0000256" key="4">
    <source>
        <dbReference type="ARBA" id="ARBA00011690"/>
    </source>
</evidence>
<dbReference type="FunFam" id="3.30.70.1400:FF:000001">
    <property type="entry name" value="Aminomethyltransferase"/>
    <property type="match status" value="1"/>
</dbReference>
<dbReference type="InterPro" id="IPR027266">
    <property type="entry name" value="TrmE/GcvT-like"/>
</dbReference>
<feature type="domain" description="GCVT N-terminal" evidence="12">
    <location>
        <begin position="38"/>
        <end position="292"/>
    </location>
</feature>
<evidence type="ECO:0000256" key="2">
    <source>
        <dbReference type="ARBA" id="ARBA00004173"/>
    </source>
</evidence>